<dbReference type="Pfam" id="PF08448">
    <property type="entry name" value="PAS_4"/>
    <property type="match status" value="1"/>
</dbReference>
<dbReference type="PROSITE" id="PS50109">
    <property type="entry name" value="HIS_KIN"/>
    <property type="match status" value="1"/>
</dbReference>
<gene>
    <name evidence="19" type="ORF">C8D99_10729</name>
</gene>
<dbReference type="InterPro" id="IPR036641">
    <property type="entry name" value="HPT_dom_sf"/>
</dbReference>
<evidence type="ECO:0000259" key="14">
    <source>
        <dbReference type="PROSITE" id="PS50109"/>
    </source>
</evidence>
<dbReference type="Gene3D" id="3.30.565.10">
    <property type="entry name" value="Histidine kinase-like ATPase, C-terminal domain"/>
    <property type="match status" value="1"/>
</dbReference>
<dbReference type="SUPFAM" id="SSF47384">
    <property type="entry name" value="Homodimeric domain of signal transducing histidine kinase"/>
    <property type="match status" value="1"/>
</dbReference>
<dbReference type="PANTHER" id="PTHR45339">
    <property type="entry name" value="HYBRID SIGNAL TRANSDUCTION HISTIDINE KINASE J"/>
    <property type="match status" value="1"/>
</dbReference>
<dbReference type="InterPro" id="IPR005467">
    <property type="entry name" value="His_kinase_dom"/>
</dbReference>
<dbReference type="PROSITE" id="PS50113">
    <property type="entry name" value="PAC"/>
    <property type="match status" value="2"/>
</dbReference>
<evidence type="ECO:0000259" key="16">
    <source>
        <dbReference type="PROSITE" id="PS50112"/>
    </source>
</evidence>
<dbReference type="InterPro" id="IPR036890">
    <property type="entry name" value="HATPase_C_sf"/>
</dbReference>
<dbReference type="Gene3D" id="1.10.287.130">
    <property type="match status" value="1"/>
</dbReference>
<comment type="catalytic activity">
    <reaction evidence="1">
        <text>ATP + protein L-histidine = ADP + protein N-phospho-L-histidine.</text>
        <dbReference type="EC" id="2.7.13.3"/>
    </reaction>
</comment>
<evidence type="ECO:0000256" key="9">
    <source>
        <dbReference type="ARBA" id="ARBA00064003"/>
    </source>
</evidence>
<dbReference type="Pfam" id="PF01627">
    <property type="entry name" value="Hpt"/>
    <property type="match status" value="1"/>
</dbReference>
<feature type="domain" description="HPt" evidence="18">
    <location>
        <begin position="1175"/>
        <end position="1264"/>
    </location>
</feature>
<dbReference type="SUPFAM" id="SSF47226">
    <property type="entry name" value="Histidine-containing phosphotransfer domain, HPT domain"/>
    <property type="match status" value="1"/>
</dbReference>
<evidence type="ECO:0000256" key="4">
    <source>
        <dbReference type="ARBA" id="ARBA00022679"/>
    </source>
</evidence>
<dbReference type="CDD" id="cd00088">
    <property type="entry name" value="HPT"/>
    <property type="match status" value="1"/>
</dbReference>
<proteinExistence type="predicted"/>
<dbReference type="SMART" id="SM00388">
    <property type="entry name" value="HisKA"/>
    <property type="match status" value="1"/>
</dbReference>
<dbReference type="EC" id="2.7.13.3" evidence="2"/>
<dbReference type="InterPro" id="IPR013656">
    <property type="entry name" value="PAS_4"/>
</dbReference>
<evidence type="ECO:0000256" key="5">
    <source>
        <dbReference type="ARBA" id="ARBA00022741"/>
    </source>
</evidence>
<organism evidence="19 20">
    <name type="scientific">Aminivibrio pyruvatiphilus</name>
    <dbReference type="NCBI Taxonomy" id="1005740"/>
    <lineage>
        <taxon>Bacteria</taxon>
        <taxon>Thermotogati</taxon>
        <taxon>Synergistota</taxon>
        <taxon>Synergistia</taxon>
        <taxon>Synergistales</taxon>
        <taxon>Aminobacteriaceae</taxon>
        <taxon>Aminivibrio</taxon>
    </lineage>
</organism>
<feature type="modified residue" description="4-aspartylphosphate" evidence="12">
    <location>
        <position position="1069"/>
    </location>
</feature>
<keyword evidence="13" id="KW-0732">Signal</keyword>
<dbReference type="InterPro" id="IPR004358">
    <property type="entry name" value="Sig_transdc_His_kin-like_C"/>
</dbReference>
<name>A0A4R8M9E7_9BACT</name>
<dbReference type="SMART" id="SM00062">
    <property type="entry name" value="PBPb"/>
    <property type="match status" value="1"/>
</dbReference>
<dbReference type="SMART" id="SM00387">
    <property type="entry name" value="HATPase_c"/>
    <property type="match status" value="1"/>
</dbReference>
<dbReference type="Gene3D" id="3.30.450.20">
    <property type="entry name" value="PAS domain"/>
    <property type="match status" value="2"/>
</dbReference>
<dbReference type="CDD" id="cd17546">
    <property type="entry name" value="REC_hyHK_CKI1_RcsC-like"/>
    <property type="match status" value="1"/>
</dbReference>
<dbReference type="GO" id="GO:0000155">
    <property type="term" value="F:phosphorelay sensor kinase activity"/>
    <property type="evidence" value="ECO:0007669"/>
    <property type="project" value="InterPro"/>
</dbReference>
<evidence type="ECO:0000256" key="12">
    <source>
        <dbReference type="PROSITE-ProRule" id="PRU00169"/>
    </source>
</evidence>
<dbReference type="EMBL" id="SORI01000007">
    <property type="protein sequence ID" value="TDY60822.1"/>
    <property type="molecule type" value="Genomic_DNA"/>
</dbReference>
<evidence type="ECO:0000256" key="10">
    <source>
        <dbReference type="ARBA" id="ARBA00068150"/>
    </source>
</evidence>
<keyword evidence="7" id="KW-0067">ATP-binding</keyword>
<dbReference type="SMART" id="SM00448">
    <property type="entry name" value="REC"/>
    <property type="match status" value="2"/>
</dbReference>
<dbReference type="FunFam" id="3.30.565.10:FF:000010">
    <property type="entry name" value="Sensor histidine kinase RcsC"/>
    <property type="match status" value="1"/>
</dbReference>
<dbReference type="PRINTS" id="PR00344">
    <property type="entry name" value="BCTRLSENSOR"/>
</dbReference>
<dbReference type="RefSeq" id="WP_133957390.1">
    <property type="nucleotide sequence ID" value="NZ_SORI01000007.1"/>
</dbReference>
<feature type="domain" description="Response regulatory" evidence="15">
    <location>
        <begin position="872"/>
        <end position="993"/>
    </location>
</feature>
<dbReference type="AlphaFoldDB" id="A0A4R8M9E7"/>
<keyword evidence="3 12" id="KW-0597">Phosphoprotein</keyword>
<evidence type="ECO:0000256" key="1">
    <source>
        <dbReference type="ARBA" id="ARBA00000085"/>
    </source>
</evidence>
<dbReference type="InterPro" id="IPR001638">
    <property type="entry name" value="Solute-binding_3/MltF_N"/>
</dbReference>
<dbReference type="Gene3D" id="1.20.120.160">
    <property type="entry name" value="HPT domain"/>
    <property type="match status" value="1"/>
</dbReference>
<dbReference type="Pfam" id="PF08447">
    <property type="entry name" value="PAS_3"/>
    <property type="match status" value="1"/>
</dbReference>
<dbReference type="InterPro" id="IPR011006">
    <property type="entry name" value="CheY-like_superfamily"/>
</dbReference>
<feature type="domain" description="PAS" evidence="16">
    <location>
        <begin position="469"/>
        <end position="538"/>
    </location>
</feature>
<dbReference type="Pfam" id="PF00512">
    <property type="entry name" value="HisKA"/>
    <property type="match status" value="1"/>
</dbReference>
<evidence type="ECO:0000313" key="19">
    <source>
        <dbReference type="EMBL" id="TDY60822.1"/>
    </source>
</evidence>
<dbReference type="FunFam" id="1.10.287.130:FF:000002">
    <property type="entry name" value="Two-component osmosensing histidine kinase"/>
    <property type="match status" value="1"/>
</dbReference>
<feature type="domain" description="PAS" evidence="16">
    <location>
        <begin position="341"/>
        <end position="411"/>
    </location>
</feature>
<dbReference type="GO" id="GO:0005886">
    <property type="term" value="C:plasma membrane"/>
    <property type="evidence" value="ECO:0007669"/>
    <property type="project" value="UniProtKB-SubCell"/>
</dbReference>
<reference evidence="19 20" key="1">
    <citation type="submission" date="2019-03" db="EMBL/GenBank/DDBJ databases">
        <title>Genomic Encyclopedia of Type Strains, Phase IV (KMG-IV): sequencing the most valuable type-strain genomes for metagenomic binning, comparative biology and taxonomic classification.</title>
        <authorList>
            <person name="Goeker M."/>
        </authorList>
    </citation>
    <scope>NUCLEOTIDE SEQUENCE [LARGE SCALE GENOMIC DNA]</scope>
    <source>
        <strain evidence="19 20">DSM 25964</strain>
    </source>
</reference>
<sequence length="1278" mass="140255">MAELPASRKRRPFSRFFPGVLIIAALLAFPFLSSPPAAAVPPGELTPEEREYLRRLGPVKMCVDPDWYPYERLGENGEFYGIAADLIRLVAERSGVELELVPTSSWAESIEYSRTGRCHILAFLNQTRARDEWLLFTSPYYTEPAVFITRQEHEYIPDPARLTGRTIVLPEGTSMEERVRRDYPNLRVITVRNEDEVFSFVAGRKADMTLRPLSSAAYAIKKQGLFSLKIAGQLPDFLNRFRIGVVREERLLRDILERGVLSITPGETEEIFNRHVSVTIERGVDYSLLVKTVLLFLALSAAGVFWYLHQRRLNRELAELSGRLRKDVAARMEAEDRLRLLADHLRMIIDTVPEYIFAMDLNGRFLLANRAVADLFGTSPENVTGKTDMDYGVPEEQAKAYMETNRTVYRSGKPLVIQAERLMRRDGTLGWFQTTRIPYIHSWWKEPAVLGVAIDVTDRIRAEEELRRSEERYRLLVETAQEGICVIQDSGIAYFNPMVREMLGYSGEELSASPFLRFVHPGDREVVASNYRKRLSGEPVDQRYPVRLLRKDGSAARIEVSGILIDWNGRPATLNFLNDISGQYEAREKLLETNRYLEETIGVTRDLAEKAEAANRAKSEFLANMSHELRTPMNGILGMTGLLLDTSLSQEQHRYAERVRESAEFLLGLLNDILDFSKIEAGKLDLETMDFDLGVLLEGFAATAAVKAGEKGVDFLCTAAPDVPSRLRGDPGRLRQVLTNLAGNAVKFTSEGEVSVRASLERDDGETVTVKFTVKDTGIGIPEGKKGLLFRKFSQGDASTTRRYGGTGLGLAISRQLVELMGGKIGFVSPAPGPGKIPGGPGSEFWFSVPFGKQSGEGKILSASPAVLEGVRILVADGSETGRETLSSLAASWGMRPETAAEGAAAFAALRRAAEENDPFSIVLIDQHLPDTEGEALGQAILSDRRFSGTKLALLASFGARGDARKTAEAGFSAYLTRPVSSGELRSALSLVLFPEGTGGTPPLATRHAARERFQGFGGRVLVVEDNTVNQEVAVGILRKFGLSADVARSGQEALELLGKAPYDLVLMDVQMPDMDGLETTKRIRGPLSPALRPDIPIAAMTAHAMQGDRERCLAAGMNDYIAKPVHPAALAAVLQKWLPRTELKPLLPESSASGGEEFPGVWNRKGFLARLMGDEALAGDILADYLRDIPLQIADLKAALFRGDAPAVRNRAHSIKGASASIEASAVTDAAFAVEEAGRSGDLSGAEALLEALDRAFSGLKLIVTGSRGVSGPEETN</sequence>
<evidence type="ECO:0000256" key="11">
    <source>
        <dbReference type="PROSITE-ProRule" id="PRU00110"/>
    </source>
</evidence>
<dbReference type="InterPro" id="IPR003594">
    <property type="entry name" value="HATPase_dom"/>
</dbReference>
<evidence type="ECO:0000256" key="7">
    <source>
        <dbReference type="ARBA" id="ARBA00022840"/>
    </source>
</evidence>
<keyword evidence="8" id="KW-0902">Two-component regulatory system</keyword>
<dbReference type="Proteomes" id="UP000295066">
    <property type="component" value="Unassembled WGS sequence"/>
</dbReference>
<evidence type="ECO:0000256" key="8">
    <source>
        <dbReference type="ARBA" id="ARBA00023012"/>
    </source>
</evidence>
<comment type="caution">
    <text evidence="19">The sequence shown here is derived from an EMBL/GenBank/DDBJ whole genome shotgun (WGS) entry which is preliminary data.</text>
</comment>
<evidence type="ECO:0000256" key="13">
    <source>
        <dbReference type="SAM" id="SignalP"/>
    </source>
</evidence>
<dbReference type="Gene3D" id="3.40.50.2300">
    <property type="match status" value="2"/>
</dbReference>
<feature type="modified residue" description="4-aspartylphosphate" evidence="12">
    <location>
        <position position="926"/>
    </location>
</feature>
<dbReference type="PROSITE" id="PS50894">
    <property type="entry name" value="HPT"/>
    <property type="match status" value="1"/>
</dbReference>
<dbReference type="Pfam" id="PF00072">
    <property type="entry name" value="Response_reg"/>
    <property type="match status" value="2"/>
</dbReference>
<dbReference type="Pfam" id="PF02518">
    <property type="entry name" value="HATPase_c"/>
    <property type="match status" value="1"/>
</dbReference>
<dbReference type="Pfam" id="PF00497">
    <property type="entry name" value="SBP_bac_3"/>
    <property type="match status" value="1"/>
</dbReference>
<dbReference type="InterPro" id="IPR003661">
    <property type="entry name" value="HisK_dim/P_dom"/>
</dbReference>
<dbReference type="InterPro" id="IPR013655">
    <property type="entry name" value="PAS_fold_3"/>
</dbReference>
<evidence type="ECO:0000259" key="17">
    <source>
        <dbReference type="PROSITE" id="PS50113"/>
    </source>
</evidence>
<protein>
    <recommendedName>
        <fullName evidence="10">Sensory/regulatory protein RpfC</fullName>
        <ecNumber evidence="2">2.7.13.3</ecNumber>
    </recommendedName>
</protein>
<dbReference type="SUPFAM" id="SSF55874">
    <property type="entry name" value="ATPase domain of HSP90 chaperone/DNA topoisomerase II/histidine kinase"/>
    <property type="match status" value="1"/>
</dbReference>
<dbReference type="GO" id="GO:0005524">
    <property type="term" value="F:ATP binding"/>
    <property type="evidence" value="ECO:0007669"/>
    <property type="project" value="UniProtKB-KW"/>
</dbReference>
<feature type="domain" description="PAC" evidence="17">
    <location>
        <begin position="416"/>
        <end position="468"/>
    </location>
</feature>
<dbReference type="NCBIfam" id="TIGR00229">
    <property type="entry name" value="sensory_box"/>
    <property type="match status" value="2"/>
</dbReference>
<dbReference type="PROSITE" id="PS50112">
    <property type="entry name" value="PAS"/>
    <property type="match status" value="2"/>
</dbReference>
<feature type="domain" description="Response regulatory" evidence="15">
    <location>
        <begin position="1020"/>
        <end position="1139"/>
    </location>
</feature>
<dbReference type="InterPro" id="IPR000700">
    <property type="entry name" value="PAS-assoc_C"/>
</dbReference>
<dbReference type="InterPro" id="IPR035965">
    <property type="entry name" value="PAS-like_dom_sf"/>
</dbReference>
<dbReference type="SUPFAM" id="SSF53850">
    <property type="entry name" value="Periplasmic binding protein-like II"/>
    <property type="match status" value="1"/>
</dbReference>
<evidence type="ECO:0000256" key="3">
    <source>
        <dbReference type="ARBA" id="ARBA00022553"/>
    </source>
</evidence>
<evidence type="ECO:0000256" key="2">
    <source>
        <dbReference type="ARBA" id="ARBA00012438"/>
    </source>
</evidence>
<dbReference type="SUPFAM" id="SSF55785">
    <property type="entry name" value="PYP-like sensor domain (PAS domain)"/>
    <property type="match status" value="2"/>
</dbReference>
<keyword evidence="20" id="KW-1185">Reference proteome</keyword>
<dbReference type="Gene3D" id="3.40.190.10">
    <property type="entry name" value="Periplasmic binding protein-like II"/>
    <property type="match status" value="2"/>
</dbReference>
<keyword evidence="5" id="KW-0547">Nucleotide-binding</keyword>
<dbReference type="CDD" id="cd00130">
    <property type="entry name" value="PAS"/>
    <property type="match status" value="2"/>
</dbReference>
<dbReference type="PROSITE" id="PS50110">
    <property type="entry name" value="RESPONSE_REGULATORY"/>
    <property type="match status" value="2"/>
</dbReference>
<feature type="signal peptide" evidence="13">
    <location>
        <begin position="1"/>
        <end position="39"/>
    </location>
</feature>
<evidence type="ECO:0000259" key="18">
    <source>
        <dbReference type="PROSITE" id="PS50894"/>
    </source>
</evidence>
<dbReference type="SMART" id="SM00073">
    <property type="entry name" value="HPT"/>
    <property type="match status" value="1"/>
</dbReference>
<dbReference type="CDD" id="cd16922">
    <property type="entry name" value="HATPase_EvgS-ArcB-TorS-like"/>
    <property type="match status" value="1"/>
</dbReference>
<dbReference type="PANTHER" id="PTHR45339:SF5">
    <property type="entry name" value="HISTIDINE KINASE"/>
    <property type="match status" value="1"/>
</dbReference>
<feature type="modified residue" description="Phosphohistidine" evidence="11">
    <location>
        <position position="1214"/>
    </location>
</feature>
<evidence type="ECO:0000259" key="15">
    <source>
        <dbReference type="PROSITE" id="PS50110"/>
    </source>
</evidence>
<dbReference type="InterPro" id="IPR000014">
    <property type="entry name" value="PAS"/>
</dbReference>
<dbReference type="SMART" id="SM00091">
    <property type="entry name" value="PAS"/>
    <property type="match status" value="2"/>
</dbReference>
<dbReference type="SUPFAM" id="SSF52172">
    <property type="entry name" value="CheY-like"/>
    <property type="match status" value="2"/>
</dbReference>
<dbReference type="CDD" id="cd13708">
    <property type="entry name" value="PBP2_BvgS_like_1"/>
    <property type="match status" value="1"/>
</dbReference>
<dbReference type="OrthoDB" id="187at2"/>
<feature type="chain" id="PRO_5020618583" description="Sensory/regulatory protein RpfC" evidence="13">
    <location>
        <begin position="40"/>
        <end position="1278"/>
    </location>
</feature>
<dbReference type="InterPro" id="IPR008207">
    <property type="entry name" value="Sig_transdc_His_kin_Hpt_dom"/>
</dbReference>
<dbReference type="InterPro" id="IPR036097">
    <property type="entry name" value="HisK_dim/P_sf"/>
</dbReference>
<feature type="domain" description="Histidine kinase" evidence="14">
    <location>
        <begin position="624"/>
        <end position="853"/>
    </location>
</feature>
<dbReference type="CDD" id="cd00082">
    <property type="entry name" value="HisKA"/>
    <property type="match status" value="1"/>
</dbReference>
<keyword evidence="6" id="KW-0418">Kinase</keyword>
<accession>A0A4R8M9E7</accession>
<dbReference type="InterPro" id="IPR001789">
    <property type="entry name" value="Sig_transdc_resp-reg_receiver"/>
</dbReference>
<evidence type="ECO:0000313" key="20">
    <source>
        <dbReference type="Proteomes" id="UP000295066"/>
    </source>
</evidence>
<feature type="domain" description="PAC" evidence="17">
    <location>
        <begin position="542"/>
        <end position="592"/>
    </location>
</feature>
<keyword evidence="4" id="KW-0808">Transferase</keyword>
<evidence type="ECO:0000256" key="6">
    <source>
        <dbReference type="ARBA" id="ARBA00022777"/>
    </source>
</evidence>
<comment type="subunit">
    <text evidence="9">At low DSF concentrations, interacts with RpfF.</text>
</comment>